<sequence length="251" mass="26470">MSFFDLSGKVAIVTGGAVGLGGGISLGLAKAGADIVIVTSNDRNRETQQQIEAMGRKVHTVVANLSDESELPRVVSEALGAFGKIDILVNNAGIIRRTPAADHSAQDWHDVINLNLNAAFFLCQLVGREMIKQGSGKIINIASMLSFQGGINVPGYTASKHAIAGITKALANEWASKGIQVNAIAPGYMSTDNTAALRADEERNAQILVRIPAGRWGTTEDLQGPAIFLASAASDYMNGHVLCVDGGWMNR</sequence>
<evidence type="ECO:0000313" key="4">
    <source>
        <dbReference type="EMBL" id="OXM86471.1"/>
    </source>
</evidence>
<dbReference type="GO" id="GO:0008206">
    <property type="term" value="P:bile acid metabolic process"/>
    <property type="evidence" value="ECO:0007669"/>
    <property type="project" value="UniProtKB-ARBA"/>
</dbReference>
<dbReference type="PANTHER" id="PTHR42760">
    <property type="entry name" value="SHORT-CHAIN DEHYDROGENASES/REDUCTASES FAMILY MEMBER"/>
    <property type="match status" value="1"/>
</dbReference>
<evidence type="ECO:0000256" key="2">
    <source>
        <dbReference type="ARBA" id="ARBA00023002"/>
    </source>
</evidence>
<protein>
    <submittedName>
        <fullName evidence="4">2-deoxy-D-gluconate 3-dehydrogenase</fullName>
    </submittedName>
</protein>
<keyword evidence="2" id="KW-0560">Oxidoreductase</keyword>
<dbReference type="InterPro" id="IPR020904">
    <property type="entry name" value="Sc_DH/Rdtase_CS"/>
</dbReference>
<name>A0A229UT80_9BACL</name>
<dbReference type="InterPro" id="IPR002347">
    <property type="entry name" value="SDR_fam"/>
</dbReference>
<dbReference type="Gene3D" id="3.40.50.720">
    <property type="entry name" value="NAD(P)-binding Rossmann-like Domain"/>
    <property type="match status" value="1"/>
</dbReference>
<dbReference type="InterPro" id="IPR036291">
    <property type="entry name" value="NAD(P)-bd_dom_sf"/>
</dbReference>
<dbReference type="Proteomes" id="UP000215509">
    <property type="component" value="Unassembled WGS sequence"/>
</dbReference>
<dbReference type="Pfam" id="PF00106">
    <property type="entry name" value="adh_short"/>
    <property type="match status" value="1"/>
</dbReference>
<dbReference type="InterPro" id="IPR011286">
    <property type="entry name" value="2-deoxy-D-gluc_3_DH"/>
</dbReference>
<evidence type="ECO:0000256" key="1">
    <source>
        <dbReference type="ARBA" id="ARBA00006484"/>
    </source>
</evidence>
<dbReference type="RefSeq" id="WP_094014687.1">
    <property type="nucleotide sequence ID" value="NZ_NMQW01000014.1"/>
</dbReference>
<dbReference type="PRINTS" id="PR00080">
    <property type="entry name" value="SDRFAMILY"/>
</dbReference>
<dbReference type="NCBIfam" id="NF005390">
    <property type="entry name" value="PRK06935.1"/>
    <property type="match status" value="1"/>
</dbReference>
<reference evidence="4 5" key="1">
    <citation type="submission" date="2017-07" db="EMBL/GenBank/DDBJ databases">
        <title>Genome sequencing and assembly of Paenibacillus rigui.</title>
        <authorList>
            <person name="Mayilraj S."/>
        </authorList>
    </citation>
    <scope>NUCLEOTIDE SEQUENCE [LARGE SCALE GENOMIC DNA]</scope>
    <source>
        <strain evidence="4 5">JCM 16352</strain>
    </source>
</reference>
<evidence type="ECO:0000313" key="5">
    <source>
        <dbReference type="Proteomes" id="UP000215509"/>
    </source>
</evidence>
<comment type="caution">
    <text evidence="4">The sequence shown here is derived from an EMBL/GenBank/DDBJ whole genome shotgun (WGS) entry which is preliminary data.</text>
</comment>
<dbReference type="FunFam" id="3.40.50.720:FF:000084">
    <property type="entry name" value="Short-chain dehydrogenase reductase"/>
    <property type="match status" value="1"/>
</dbReference>
<dbReference type="PROSITE" id="PS00061">
    <property type="entry name" value="ADH_SHORT"/>
    <property type="match status" value="1"/>
</dbReference>
<dbReference type="GO" id="GO:0051287">
    <property type="term" value="F:NAD binding"/>
    <property type="evidence" value="ECO:0007669"/>
    <property type="project" value="InterPro"/>
</dbReference>
<dbReference type="EMBL" id="NMQW01000014">
    <property type="protein sequence ID" value="OXM86471.1"/>
    <property type="molecule type" value="Genomic_DNA"/>
</dbReference>
<dbReference type="OrthoDB" id="9803333at2"/>
<dbReference type="GO" id="GO:0008678">
    <property type="term" value="F:2-deoxy-D-gluconate 3-dehydrogenase activity"/>
    <property type="evidence" value="ECO:0007669"/>
    <property type="project" value="InterPro"/>
</dbReference>
<dbReference type="AlphaFoldDB" id="A0A229UT80"/>
<evidence type="ECO:0000256" key="3">
    <source>
        <dbReference type="RuleBase" id="RU000363"/>
    </source>
</evidence>
<dbReference type="SUPFAM" id="SSF51735">
    <property type="entry name" value="NAD(P)-binding Rossmann-fold domains"/>
    <property type="match status" value="1"/>
</dbReference>
<comment type="similarity">
    <text evidence="1 3">Belongs to the short-chain dehydrogenases/reductases (SDR) family.</text>
</comment>
<dbReference type="PANTHER" id="PTHR42760:SF5">
    <property type="entry name" value="2-DEHYDRO-3-DEOXY-D-GLUCONATE 5-DEHYDROGENASE"/>
    <property type="match status" value="1"/>
</dbReference>
<keyword evidence="5" id="KW-1185">Reference proteome</keyword>
<dbReference type="PRINTS" id="PR00081">
    <property type="entry name" value="GDHRDH"/>
</dbReference>
<organism evidence="4 5">
    <name type="scientific">Paenibacillus rigui</name>
    <dbReference type="NCBI Taxonomy" id="554312"/>
    <lineage>
        <taxon>Bacteria</taxon>
        <taxon>Bacillati</taxon>
        <taxon>Bacillota</taxon>
        <taxon>Bacilli</taxon>
        <taxon>Bacillales</taxon>
        <taxon>Paenibacillaceae</taxon>
        <taxon>Paenibacillus</taxon>
    </lineage>
</organism>
<gene>
    <name evidence="4" type="primary">kduD</name>
    <name evidence="4" type="ORF">CF651_09855</name>
</gene>
<dbReference type="NCBIfam" id="TIGR01832">
    <property type="entry name" value="kduD"/>
    <property type="match status" value="1"/>
</dbReference>
<proteinExistence type="inferred from homology"/>
<accession>A0A229UT80</accession>